<reference evidence="1" key="1">
    <citation type="submission" date="2022-07" db="EMBL/GenBank/DDBJ databases">
        <title>Genome Sequence of Lecanicillium saksenae.</title>
        <authorList>
            <person name="Buettner E."/>
        </authorList>
    </citation>
    <scope>NUCLEOTIDE SEQUENCE</scope>
    <source>
        <strain evidence="1">VT-O1</strain>
    </source>
</reference>
<name>A0ACC1QQS0_9HYPO</name>
<evidence type="ECO:0000313" key="2">
    <source>
        <dbReference type="Proteomes" id="UP001148737"/>
    </source>
</evidence>
<dbReference type="Proteomes" id="UP001148737">
    <property type="component" value="Unassembled WGS sequence"/>
</dbReference>
<comment type="caution">
    <text evidence="1">The sequence shown here is derived from an EMBL/GenBank/DDBJ whole genome shotgun (WGS) entry which is preliminary data.</text>
</comment>
<keyword evidence="2" id="KW-1185">Reference proteome</keyword>
<gene>
    <name evidence="1" type="ORF">NLG97_g6862</name>
</gene>
<sequence length="150" mass="15796">MKFSIISVLAVAAPTLAAPSSAPVDIHTGSQFIAQQDRVPLSDQDKRRRKLGAGLTQILIKVIQQIENMGLKVGDASERGQAKKGQAGCFSALLLLLYTALTIVTFGGLVAGESLGLALPFILMAAVVITPPALVHAFIAPFFSIYHGIN</sequence>
<evidence type="ECO:0000313" key="1">
    <source>
        <dbReference type="EMBL" id="KAJ3485214.1"/>
    </source>
</evidence>
<accession>A0ACC1QQS0</accession>
<organism evidence="1 2">
    <name type="scientific">Lecanicillium saksenae</name>
    <dbReference type="NCBI Taxonomy" id="468837"/>
    <lineage>
        <taxon>Eukaryota</taxon>
        <taxon>Fungi</taxon>
        <taxon>Dikarya</taxon>
        <taxon>Ascomycota</taxon>
        <taxon>Pezizomycotina</taxon>
        <taxon>Sordariomycetes</taxon>
        <taxon>Hypocreomycetidae</taxon>
        <taxon>Hypocreales</taxon>
        <taxon>Cordycipitaceae</taxon>
        <taxon>Lecanicillium</taxon>
    </lineage>
</organism>
<proteinExistence type="predicted"/>
<protein>
    <submittedName>
        <fullName evidence="1">Uncharacterized protein</fullName>
    </submittedName>
</protein>
<dbReference type="EMBL" id="JANAKD010000973">
    <property type="protein sequence ID" value="KAJ3485214.1"/>
    <property type="molecule type" value="Genomic_DNA"/>
</dbReference>